<evidence type="ECO:0000256" key="6">
    <source>
        <dbReference type="ARBA" id="ARBA00017157"/>
    </source>
</evidence>
<dbReference type="Pfam" id="PF22999">
    <property type="entry name" value="LTN1_E3_ligase_6th"/>
    <property type="match status" value="1"/>
</dbReference>
<evidence type="ECO:0000256" key="17">
    <source>
        <dbReference type="SAM" id="MobiDB-lite"/>
    </source>
</evidence>
<evidence type="ECO:0000256" key="13">
    <source>
        <dbReference type="ARBA" id="ARBA00022833"/>
    </source>
</evidence>
<evidence type="ECO:0000256" key="10">
    <source>
        <dbReference type="ARBA" id="ARBA00022737"/>
    </source>
</evidence>
<dbReference type="PANTHER" id="PTHR12389">
    <property type="entry name" value="ZINC FINGER PROTEIN 294"/>
    <property type="match status" value="1"/>
</dbReference>
<evidence type="ECO:0000256" key="12">
    <source>
        <dbReference type="ARBA" id="ARBA00022786"/>
    </source>
</evidence>
<feature type="region of interest" description="Disordered" evidence="17">
    <location>
        <begin position="260"/>
        <end position="297"/>
    </location>
</feature>
<dbReference type="SMART" id="SM00744">
    <property type="entry name" value="RINGv"/>
    <property type="match status" value="1"/>
</dbReference>
<dbReference type="GO" id="GO:0061630">
    <property type="term" value="F:ubiquitin protein ligase activity"/>
    <property type="evidence" value="ECO:0007669"/>
    <property type="project" value="UniProtKB-UniRule"/>
</dbReference>
<comment type="pathway">
    <text evidence="3 16">Protein modification; protein ubiquitination.</text>
</comment>
<feature type="compositionally biased region" description="Acidic residues" evidence="17">
    <location>
        <begin position="431"/>
        <end position="442"/>
    </location>
</feature>
<comment type="catalytic activity">
    <reaction evidence="1 16">
        <text>S-ubiquitinyl-[E2 ubiquitin-conjugating enzyme]-L-cysteine + [acceptor protein]-L-lysine = [E2 ubiquitin-conjugating enzyme]-L-cysteine + N(6)-ubiquitinyl-[acceptor protein]-L-lysine.</text>
        <dbReference type="EC" id="2.3.2.27"/>
    </reaction>
</comment>
<evidence type="ECO:0000256" key="8">
    <source>
        <dbReference type="ARBA" id="ARBA00022679"/>
    </source>
</evidence>
<proteinExistence type="inferred from homology"/>
<keyword evidence="8 16" id="KW-0808">Transferase</keyword>
<comment type="similarity">
    <text evidence="4 16">Belongs to the LTN1 family.</text>
</comment>
<dbReference type="FunFam" id="3.30.40.10:FF:000038">
    <property type="entry name" value="E3 ubiquitin-protein ligase listerin"/>
    <property type="match status" value="1"/>
</dbReference>
<dbReference type="SUPFAM" id="SSF48371">
    <property type="entry name" value="ARM repeat"/>
    <property type="match status" value="1"/>
</dbReference>
<dbReference type="Gene3D" id="3.30.40.10">
    <property type="entry name" value="Zinc/RING finger domain, C3HC4 (zinc finger)"/>
    <property type="match status" value="1"/>
</dbReference>
<feature type="region of interest" description="Disordered" evidence="17">
    <location>
        <begin position="1"/>
        <end position="64"/>
    </location>
</feature>
<evidence type="ECO:0000256" key="9">
    <source>
        <dbReference type="ARBA" id="ARBA00022723"/>
    </source>
</evidence>
<dbReference type="GO" id="GO:1990116">
    <property type="term" value="P:ribosome-associated ubiquitin-dependent protein catabolic process"/>
    <property type="evidence" value="ECO:0007669"/>
    <property type="project" value="UniProtKB-UniRule"/>
</dbReference>
<dbReference type="UniPathway" id="UPA00143"/>
<dbReference type="SUPFAM" id="SSF57850">
    <property type="entry name" value="RING/U-box"/>
    <property type="match status" value="1"/>
</dbReference>
<dbReference type="InterPro" id="IPR054477">
    <property type="entry name" value="LTN1_E3_ligase_6th"/>
</dbReference>
<dbReference type="Pfam" id="PF22958">
    <property type="entry name" value="Ltn1_1st"/>
    <property type="match status" value="2"/>
</dbReference>
<feature type="region of interest" description="Disordered" evidence="17">
    <location>
        <begin position="429"/>
        <end position="450"/>
    </location>
</feature>
<keyword evidence="20" id="KW-1185">Reference proteome</keyword>
<feature type="compositionally biased region" description="Basic and acidic residues" evidence="17">
    <location>
        <begin position="275"/>
        <end position="288"/>
    </location>
</feature>
<dbReference type="EC" id="2.3.2.27" evidence="5 16"/>
<dbReference type="InterPro" id="IPR039795">
    <property type="entry name" value="LTN1/Rkr1"/>
</dbReference>
<dbReference type="Pfam" id="PF13639">
    <property type="entry name" value="zf-RING_2"/>
    <property type="match status" value="1"/>
</dbReference>
<dbReference type="GO" id="GO:0072344">
    <property type="term" value="P:rescue of stalled ribosome"/>
    <property type="evidence" value="ECO:0007669"/>
    <property type="project" value="UniProtKB-UniRule"/>
</dbReference>
<gene>
    <name evidence="19" type="ORF">AMATHDRAFT_66268</name>
</gene>
<evidence type="ECO:0000256" key="3">
    <source>
        <dbReference type="ARBA" id="ARBA00004906"/>
    </source>
</evidence>
<comment type="subunit">
    <text evidence="16">Component of the ribosome quality control complex (RQC).</text>
</comment>
<dbReference type="InterPro" id="IPR016024">
    <property type="entry name" value="ARM-type_fold"/>
</dbReference>
<comment type="function">
    <text evidence="16">E3 ubiquitin-protein ligase. Component of the ribosome quality control complex (RQC), a ribosome-associated complex that mediates ubiquitination and extraction of incompletely synthesized nascent chains for proteasomal degradation.</text>
</comment>
<evidence type="ECO:0000256" key="2">
    <source>
        <dbReference type="ARBA" id="ARBA00004514"/>
    </source>
</evidence>
<dbReference type="OrthoDB" id="6108at2759"/>
<organism evidence="19 20">
    <name type="scientific">Amanita thiersii Skay4041</name>
    <dbReference type="NCBI Taxonomy" id="703135"/>
    <lineage>
        <taxon>Eukaryota</taxon>
        <taxon>Fungi</taxon>
        <taxon>Dikarya</taxon>
        <taxon>Basidiomycota</taxon>
        <taxon>Agaricomycotina</taxon>
        <taxon>Agaricomycetes</taxon>
        <taxon>Agaricomycetidae</taxon>
        <taxon>Agaricales</taxon>
        <taxon>Pluteineae</taxon>
        <taxon>Amanitaceae</taxon>
        <taxon>Amanita</taxon>
    </lineage>
</organism>
<evidence type="ECO:0000313" key="20">
    <source>
        <dbReference type="Proteomes" id="UP000242287"/>
    </source>
</evidence>
<dbReference type="InterPro" id="IPR054478">
    <property type="entry name" value="LTN1_UBC"/>
</dbReference>
<evidence type="ECO:0000256" key="5">
    <source>
        <dbReference type="ARBA" id="ARBA00012483"/>
    </source>
</evidence>
<protein>
    <recommendedName>
        <fullName evidence="6 16">E3 ubiquitin-protein ligase listerin</fullName>
        <ecNumber evidence="5 16">2.3.2.27</ecNumber>
    </recommendedName>
    <alternativeName>
        <fullName evidence="16">RING-type E3 ubiquitin transferase listerin</fullName>
    </alternativeName>
</protein>
<dbReference type="InterPro" id="IPR054476">
    <property type="entry name" value="Ltn1_N"/>
</dbReference>
<feature type="compositionally biased region" description="Polar residues" evidence="17">
    <location>
        <begin position="1"/>
        <end position="13"/>
    </location>
</feature>
<feature type="compositionally biased region" description="Basic residues" evidence="17">
    <location>
        <begin position="37"/>
        <end position="50"/>
    </location>
</feature>
<keyword evidence="11 15" id="KW-0863">Zinc-finger</keyword>
<evidence type="ECO:0000256" key="11">
    <source>
        <dbReference type="ARBA" id="ARBA00022771"/>
    </source>
</evidence>
<dbReference type="GO" id="GO:0016567">
    <property type="term" value="P:protein ubiquitination"/>
    <property type="evidence" value="ECO:0007669"/>
    <property type="project" value="UniProtKB-UniPathway"/>
</dbReference>
<dbReference type="PANTHER" id="PTHR12389:SF0">
    <property type="entry name" value="E3 UBIQUITIN-PROTEIN LIGASE LISTERIN"/>
    <property type="match status" value="1"/>
</dbReference>
<evidence type="ECO:0000256" key="1">
    <source>
        <dbReference type="ARBA" id="ARBA00000900"/>
    </source>
</evidence>
<dbReference type="CDD" id="cd16491">
    <property type="entry name" value="RING-CH-C4HC3_LTN1"/>
    <property type="match status" value="1"/>
</dbReference>
<accession>A0A2A9NDF4</accession>
<dbReference type="STRING" id="703135.A0A2A9NDF4"/>
<dbReference type="Pfam" id="PF23009">
    <property type="entry name" value="UBC_like"/>
    <property type="match status" value="1"/>
</dbReference>
<keyword evidence="12 16" id="KW-0833">Ubl conjugation pathway</keyword>
<evidence type="ECO:0000256" key="15">
    <source>
        <dbReference type="PROSITE-ProRule" id="PRU00175"/>
    </source>
</evidence>
<dbReference type="GO" id="GO:0043023">
    <property type="term" value="F:ribosomal large subunit binding"/>
    <property type="evidence" value="ECO:0007669"/>
    <property type="project" value="TreeGrafter"/>
</dbReference>
<dbReference type="InterPro" id="IPR011016">
    <property type="entry name" value="Znf_RING-CH"/>
</dbReference>
<dbReference type="Proteomes" id="UP000242287">
    <property type="component" value="Unassembled WGS sequence"/>
</dbReference>
<evidence type="ECO:0000256" key="4">
    <source>
        <dbReference type="ARBA" id="ARBA00007997"/>
    </source>
</evidence>
<evidence type="ECO:0000256" key="16">
    <source>
        <dbReference type="RuleBase" id="RU367090"/>
    </source>
</evidence>
<keyword evidence="10" id="KW-0677">Repeat</keyword>
<feature type="domain" description="RING-type" evidence="18">
    <location>
        <begin position="1695"/>
        <end position="1742"/>
    </location>
</feature>
<evidence type="ECO:0000313" key="19">
    <source>
        <dbReference type="EMBL" id="PFH48098.1"/>
    </source>
</evidence>
<dbReference type="SMART" id="SM01197">
    <property type="entry name" value="FANCL_C"/>
    <property type="match status" value="1"/>
</dbReference>
<sequence length="1746" mass="195613">MVKGNPKSSASSATRKKHARKAVQSQPEDPGPLPKEKKPKGKEKGKKKEPRQKMYIPPVKPAPVLPDPLDTTGLAHTLPPELLVVLRSFGKKAEITKIRALEELLGSWVEKGKNEGDEILIYTLVEMLLVWLHHIPSLFLHPSRRVRVLTATLHASLLQISAVREQLFHFLREIASESQVENILGSWCMAVYDIDRLVSMTATKSWKDVIRMETESITQNQNQLSLKGGPLSSLITFVQRAALDPLAVYAHFNPVQPAAPPFSIPKKSSARSTPVRRDSDQGARPKSDEVEESEQDKKARIRCGALGAIRWVLENGPDDSKNLIPFLSNPGIWSALSPTEACAFVELESFGYAQPPVRRSAWALLQSLLRLSKEQLRPLISTLSSAVLRSAWIETDANVQSSMWQPLLMFLQDYPTCWELERRKKSGGLEFEGEESGSESESADTPLSGGDGSPAAYKEFLLFLESGCAGSPLQGYPTILIILSTIPNSILLAASPLPFGDFFTSMWMAVEGRALTSLQRSATSAAFLSAFLECIVFLLKRLLNEDPEKAKLTIHDKDAAAHQVIMEQFTKVLDVLCTSKLKVEEATASEHLIKFLISLYNVQEGLATTAWKILSDAIQKYASLNTSFVAISLNKLCKLSSGHQIFEPLSATLVLEVVKQSVEGINASIAGIDEDDLAERRITFLVNLLNCFKEYLFQRPQIDTIVDDLLTKHSFYLLQHSPVLVQTYLSYRNNEVQCSMLWHTLLSAMSRRTLKDLSFVIPILDAAESGHLPVYLKPKDNELDESIEQWITEAVSGPPEPTAISHMRKVLKASDYIISPQGLESIHRVLFATFGHLVQLSHCTDEASISTLDTLLQLFETIVEIPKQESDELDAALLNIFVLGFLVPTYWPDASIPVFQKARTLWNMWLQKSSEGHRKHVVIKLGRRLRTLVCMTETRLLPENIVKLASEHAPQLKLDLVTDILLPRNEYDELLKELSQDAIHPCLAVIDPLISSGSENEVRLAEHDTRGFSMYARAVCGLIHVFSEHRHIAKQSIWALQHVLAFMVYASDFSSFPIGYSPIFAPEALYVLDDLVTKATQIVTLLLTSNIEDIWRSRSLDALLGSSSLGSLSQFLVDAIANAAETDSSRDTRILKLVLQHIMDDVDKHEAERWVALIRKYERDAPQTSMTITSALAESAPETQRLDRYRNELAASLLGIPPSRANTEGLLSLRKLAATAPDPDSDVIFLPQHRAMNVVKSCQQWISSDEDIDEAVESAMMQLFIHLAPILQGVSGSHWEFIFDIIESNLENADITDNISLVSLARALRLIIVVQDLVLTNKSLAEDWNSRKTSILTMVRDMATVELDTTAASVPRSICRELVLTIVQDLPKSLIDQDTLPKMCHILMDPSADVQIMAYQLLHIAAKKRTEYLVIEAGVDVDSTVKIELPTELLAILQLDITLGDWENPWQERQVFGYLLSWMLVFESFQDASLRVRSSYIEQLRNLDLISKTFMPSMLTLLLLDQGIAKAFKLDMWAVDEYHIELYEPGNAFSTPLLAAHLYYRALLTVPALIHNWVLDCKDRQVSTAVTTYTSTHFSPVIVHVELAHVKSEEAMAELTNENFTIKVITSANEVVASYAVDEHQLEIRLKIPADWPLHKIEVKDVKRVGVDEHRWRAWILAVQQSIWSHNGRILDGLSLFKKNVTLHFEGQTECAICYSIISPMDGSLPKKPCRTCKNRFHAGCLYKWFNTSHSSSCPLCRSDII</sequence>
<reference evidence="19 20" key="1">
    <citation type="submission" date="2014-02" db="EMBL/GenBank/DDBJ databases">
        <title>Transposable element dynamics among asymbiotic and ectomycorrhizal Amanita fungi.</title>
        <authorList>
            <consortium name="DOE Joint Genome Institute"/>
            <person name="Hess J."/>
            <person name="Skrede I."/>
            <person name="Wolfe B."/>
            <person name="LaButti K."/>
            <person name="Ohm R.A."/>
            <person name="Grigoriev I.V."/>
            <person name="Pringle A."/>
        </authorList>
    </citation>
    <scope>NUCLEOTIDE SEQUENCE [LARGE SCALE GENOMIC DNA]</scope>
    <source>
        <strain evidence="19 20">SKay4041</strain>
    </source>
</reference>
<evidence type="ECO:0000256" key="7">
    <source>
        <dbReference type="ARBA" id="ARBA00022490"/>
    </source>
</evidence>
<evidence type="ECO:0000259" key="18">
    <source>
        <dbReference type="PROSITE" id="PS50089"/>
    </source>
</evidence>
<dbReference type="GO" id="GO:1990112">
    <property type="term" value="C:RQC complex"/>
    <property type="evidence" value="ECO:0007669"/>
    <property type="project" value="UniProtKB-UniRule"/>
</dbReference>
<dbReference type="GO" id="GO:0005829">
    <property type="term" value="C:cytosol"/>
    <property type="evidence" value="ECO:0007669"/>
    <property type="project" value="UniProtKB-SubCell"/>
</dbReference>
<keyword evidence="9 16" id="KW-0479">Metal-binding</keyword>
<name>A0A2A9NDF4_9AGAR</name>
<keyword evidence="13 16" id="KW-0862">Zinc</keyword>
<dbReference type="PROSITE" id="PS50089">
    <property type="entry name" value="ZF_RING_2"/>
    <property type="match status" value="1"/>
</dbReference>
<evidence type="ECO:0000256" key="14">
    <source>
        <dbReference type="ARBA" id="ARBA00055150"/>
    </source>
</evidence>
<dbReference type="InterPro" id="IPR013083">
    <property type="entry name" value="Znf_RING/FYVE/PHD"/>
</dbReference>
<keyword evidence="7" id="KW-0963">Cytoplasm</keyword>
<comment type="function">
    <text evidence="14">E3 ubiquitin-protein ligase component of the ribosome quality control complex (RQC), a ribosome-associated complex that mediates ubiquitination and extraction of incompletely synthesized nascent chains for proteasomal degradation. Mediates ubiquitination of proteins derived from mRNAs lacking stop codons (non-stop proteins) and other translation arrest products induced by poly-lysine sequences and tandem rare codons. Ubiquitination leads to CDC48 recruitment for extraction and degradation of the incomplete translation product. May indirectly play a role in chromatin function and transcription.</text>
</comment>
<dbReference type="GO" id="GO:0008270">
    <property type="term" value="F:zinc ion binding"/>
    <property type="evidence" value="ECO:0007669"/>
    <property type="project" value="UniProtKB-KW"/>
</dbReference>
<dbReference type="InterPro" id="IPR039804">
    <property type="entry name" value="RING-CH-C4HC3_LTN1"/>
</dbReference>
<feature type="non-terminal residue" evidence="19">
    <location>
        <position position="1"/>
    </location>
</feature>
<dbReference type="EMBL" id="KZ302077">
    <property type="protein sequence ID" value="PFH48098.1"/>
    <property type="molecule type" value="Genomic_DNA"/>
</dbReference>
<comment type="subcellular location">
    <subcellularLocation>
        <location evidence="2">Cytoplasm</location>
        <location evidence="2">Cytosol</location>
    </subcellularLocation>
</comment>
<dbReference type="InterPro" id="IPR001841">
    <property type="entry name" value="Znf_RING"/>
</dbReference>